<feature type="compositionally biased region" description="Basic and acidic residues" evidence="1">
    <location>
        <begin position="35"/>
        <end position="45"/>
    </location>
</feature>
<protein>
    <submittedName>
        <fullName evidence="2">Uncharacterized protein</fullName>
    </submittedName>
</protein>
<evidence type="ECO:0000313" key="2">
    <source>
        <dbReference type="EMBL" id="XDV59127.1"/>
    </source>
</evidence>
<evidence type="ECO:0000256" key="1">
    <source>
        <dbReference type="SAM" id="MobiDB-lite"/>
    </source>
</evidence>
<dbReference type="RefSeq" id="WP_369723672.1">
    <property type="nucleotide sequence ID" value="NZ_CP165734.1"/>
</dbReference>
<dbReference type="EMBL" id="CP165734">
    <property type="protein sequence ID" value="XDV59127.1"/>
    <property type="molecule type" value="Genomic_DNA"/>
</dbReference>
<name>A0AB39XR05_9BRAD</name>
<accession>A0AB39XR05</accession>
<sequence>MSNNDPGKVPPQDRSRPIGDYINSERQAPQPDLNRSIDDMIERERSKRRNQP</sequence>
<gene>
    <name evidence="2" type="ORF">AB8Z38_06780</name>
</gene>
<dbReference type="AlphaFoldDB" id="A0AB39XR05"/>
<proteinExistence type="predicted"/>
<feature type="region of interest" description="Disordered" evidence="1">
    <location>
        <begin position="1"/>
        <end position="52"/>
    </location>
</feature>
<reference evidence="2" key="1">
    <citation type="submission" date="2024-08" db="EMBL/GenBank/DDBJ databases">
        <authorList>
            <person name="Chaddad Z."/>
            <person name="Lamrabet M."/>
            <person name="Bouhnik O."/>
            <person name="Alami S."/>
            <person name="Wipf D."/>
            <person name="Courty P.E."/>
            <person name="Missbah El Idrissi M."/>
        </authorList>
    </citation>
    <scope>NUCLEOTIDE SEQUENCE</scope>
    <source>
        <strain evidence="2">LLZ17</strain>
    </source>
</reference>
<organism evidence="2">
    <name type="scientific">Bradyrhizobium sp. LLZ17</name>
    <dbReference type="NCBI Taxonomy" id="3239388"/>
    <lineage>
        <taxon>Bacteria</taxon>
        <taxon>Pseudomonadati</taxon>
        <taxon>Pseudomonadota</taxon>
        <taxon>Alphaproteobacteria</taxon>
        <taxon>Hyphomicrobiales</taxon>
        <taxon>Nitrobacteraceae</taxon>
        <taxon>Bradyrhizobium</taxon>
    </lineage>
</organism>